<dbReference type="SUPFAM" id="SSF143447">
    <property type="entry name" value="AMMECR1-like"/>
    <property type="match status" value="1"/>
</dbReference>
<dbReference type="PANTHER" id="PTHR13016:SF0">
    <property type="entry name" value="AMME SYNDROME CANDIDATE GENE 1 PROTEIN"/>
    <property type="match status" value="1"/>
</dbReference>
<protein>
    <submittedName>
        <fullName evidence="2">AmmeMemoRadiSam system protein A</fullName>
    </submittedName>
</protein>
<evidence type="ECO:0000313" key="3">
    <source>
        <dbReference type="Proteomes" id="UP001482231"/>
    </source>
</evidence>
<dbReference type="Gene3D" id="3.30.700.20">
    <property type="entry name" value="Hypothetical protein ph0010, domain 1"/>
    <property type="match status" value="1"/>
</dbReference>
<comment type="caution">
    <text evidence="2">The sequence shown here is derived from an EMBL/GenBank/DDBJ whole genome shotgun (WGS) entry which is preliminary data.</text>
</comment>
<dbReference type="InterPro" id="IPR027485">
    <property type="entry name" value="AMMECR1_N"/>
</dbReference>
<keyword evidence="3" id="KW-1185">Reference proteome</keyword>
<proteinExistence type="predicted"/>
<dbReference type="InterPro" id="IPR036071">
    <property type="entry name" value="AMMECR1_dom_sf"/>
</dbReference>
<dbReference type="InterPro" id="IPR002733">
    <property type="entry name" value="AMMECR1_domain"/>
</dbReference>
<dbReference type="Gene3D" id="3.30.1490.150">
    <property type="entry name" value="Hypothetical protein ph0010, domain 2"/>
    <property type="match status" value="1"/>
</dbReference>
<organism evidence="2 3">
    <name type="scientific">Thiobacter aerophilum</name>
    <dbReference type="NCBI Taxonomy" id="3121275"/>
    <lineage>
        <taxon>Bacteria</taxon>
        <taxon>Pseudomonadati</taxon>
        <taxon>Pseudomonadota</taxon>
        <taxon>Betaproteobacteria</taxon>
        <taxon>Burkholderiales</taxon>
        <taxon>Thiobacteraceae</taxon>
        <taxon>Thiobacter</taxon>
    </lineage>
</organism>
<dbReference type="NCBIfam" id="TIGR04335">
    <property type="entry name" value="AmmeMemoSam_A"/>
    <property type="match status" value="1"/>
</dbReference>
<feature type="domain" description="AMMECR1" evidence="1">
    <location>
        <begin position="8"/>
        <end position="193"/>
    </location>
</feature>
<evidence type="ECO:0000313" key="2">
    <source>
        <dbReference type="EMBL" id="MEO1765904.1"/>
    </source>
</evidence>
<dbReference type="PROSITE" id="PS51112">
    <property type="entry name" value="AMMECR1"/>
    <property type="match status" value="1"/>
</dbReference>
<dbReference type="PANTHER" id="PTHR13016">
    <property type="entry name" value="AMMECR1 HOMOLOG"/>
    <property type="match status" value="1"/>
</dbReference>
<dbReference type="NCBIfam" id="TIGR00296">
    <property type="entry name" value="TIGR00296 family protein"/>
    <property type="match status" value="1"/>
</dbReference>
<dbReference type="InterPro" id="IPR023473">
    <property type="entry name" value="AMMECR1"/>
</dbReference>
<dbReference type="InterPro" id="IPR027623">
    <property type="entry name" value="AmmeMemoSam_A"/>
</dbReference>
<dbReference type="EMBL" id="JBAJEX010000001">
    <property type="protein sequence ID" value="MEO1765904.1"/>
    <property type="molecule type" value="Genomic_DNA"/>
</dbReference>
<accession>A0ABV0EBJ1</accession>
<dbReference type="Proteomes" id="UP001482231">
    <property type="component" value="Unassembled WGS sequence"/>
</dbReference>
<dbReference type="Pfam" id="PF01871">
    <property type="entry name" value="AMMECR1"/>
    <property type="match status" value="1"/>
</dbReference>
<sequence>MSTDEQQDRGQILLSIARASIAEALGRHYVLPDYDQPWLDEPGASFVTLTRNGALRGCIGSLEAHRPLRVDVASNALAAALRDPRFPPLTSREWPDIRVEVSLLSPPEPLPVASEQDAWEKLRPHVDGVILEYGPYRSTFLPQVWEQLPDPDRFLAHLKMKAGLPWDFWAPQLKLARYSVRKWKEPEQEIVTP</sequence>
<reference evidence="2 3" key="1">
    <citation type="submission" date="2024-02" db="EMBL/GenBank/DDBJ databases">
        <title>New thermophilic sulfur-oxidizing bacteria from a hot springs of the Uzon caldera (Kamchatka, Russia).</title>
        <authorList>
            <person name="Dukat A.M."/>
            <person name="Elcheninov A.G."/>
            <person name="Frolov E.N."/>
        </authorList>
    </citation>
    <scope>NUCLEOTIDE SEQUENCE [LARGE SCALE GENOMIC DNA]</scope>
    <source>
        <strain evidence="2 3">AK1</strain>
    </source>
</reference>
<name>A0ABV0EBJ1_9BURK</name>
<gene>
    <name evidence="2" type="primary">amrA</name>
    <name evidence="2" type="ORF">V6E02_01535</name>
</gene>
<evidence type="ECO:0000259" key="1">
    <source>
        <dbReference type="PROSITE" id="PS51112"/>
    </source>
</evidence>
<dbReference type="RefSeq" id="WP_347306465.1">
    <property type="nucleotide sequence ID" value="NZ_JBAJEX010000001.1"/>
</dbReference>